<dbReference type="InterPro" id="IPR021109">
    <property type="entry name" value="Peptidase_aspartic_dom_sf"/>
</dbReference>
<dbReference type="AlphaFoldDB" id="A0A0A9Y9E0"/>
<dbReference type="EMBL" id="GBHO01013922">
    <property type="protein sequence ID" value="JAG29682.1"/>
    <property type="molecule type" value="Transcribed_RNA"/>
</dbReference>
<keyword evidence="1" id="KW-0378">Hydrolase</keyword>
<dbReference type="GO" id="GO:0016787">
    <property type="term" value="F:hydrolase activity"/>
    <property type="evidence" value="ECO:0007669"/>
    <property type="project" value="UniProtKB-KW"/>
</dbReference>
<reference evidence="3" key="1">
    <citation type="journal article" date="2014" name="PLoS ONE">
        <title>Transcriptome-Based Identification of ABC Transporters in the Western Tarnished Plant Bug Lygus hesperus.</title>
        <authorList>
            <person name="Hull J.J."/>
            <person name="Chaney K."/>
            <person name="Geib S.M."/>
            <person name="Fabrick J.A."/>
            <person name="Brent C.S."/>
            <person name="Walsh D."/>
            <person name="Lavine L.C."/>
        </authorList>
    </citation>
    <scope>NUCLEOTIDE SEQUENCE</scope>
</reference>
<dbReference type="Pfam" id="PF00077">
    <property type="entry name" value="RVP"/>
    <property type="match status" value="1"/>
</dbReference>
<name>A0A0A9Y9E0_LYGHE</name>
<sequence length="339" mass="39301">MHIVIIRPEEILTTEDIPYNDVRNRINPTELMVEEQETIKIGTNTNTTQSECIQDTGNNGNARIGTTRRTYRHHPGRNNRKYNTMVNYEQQYRPLRYHRHQNFEPQRYYEQMNQYEQRCDLQLETNKEQNQTNPEPIKISELETPTTKKEYNYIPLCNVKPTHENVGTLQEFAKTVETLVNQPRIDVIINNYRISSLLDSGAGVSIITNDLLKPENIITKSKGSDLLTVTNEEVQTLGSIKLQFQIEGTSTPMQHTFQVLQKKNNLTTMIILGSDFLGMTQATLDYSKKKLTLKDPKITVTFQYDGNDSHMLATTALTKHIVRKNEILVPHYKKQCENR</sequence>
<dbReference type="Gene3D" id="2.40.70.10">
    <property type="entry name" value="Acid Proteases"/>
    <property type="match status" value="1"/>
</dbReference>
<feature type="non-terminal residue" evidence="3">
    <location>
        <position position="339"/>
    </location>
</feature>
<proteinExistence type="predicted"/>
<evidence type="ECO:0000259" key="2">
    <source>
        <dbReference type="Pfam" id="PF00077"/>
    </source>
</evidence>
<reference evidence="3" key="2">
    <citation type="submission" date="2014-07" db="EMBL/GenBank/DDBJ databases">
        <authorList>
            <person name="Hull J."/>
        </authorList>
    </citation>
    <scope>NUCLEOTIDE SEQUENCE</scope>
</reference>
<dbReference type="InterPro" id="IPR018061">
    <property type="entry name" value="Retropepsins"/>
</dbReference>
<accession>A0A0A9Y9E0</accession>
<gene>
    <name evidence="3" type="primary">ddi1</name>
    <name evidence="3" type="ORF">CM83_67545</name>
</gene>
<feature type="domain" description="Retropepsins" evidence="2">
    <location>
        <begin position="181"/>
        <end position="284"/>
    </location>
</feature>
<dbReference type="SUPFAM" id="SSF50630">
    <property type="entry name" value="Acid proteases"/>
    <property type="match status" value="1"/>
</dbReference>
<evidence type="ECO:0000313" key="3">
    <source>
        <dbReference type="EMBL" id="JAG29682.1"/>
    </source>
</evidence>
<organism evidence="3">
    <name type="scientific">Lygus hesperus</name>
    <name type="common">Western plant bug</name>
    <dbReference type="NCBI Taxonomy" id="30085"/>
    <lineage>
        <taxon>Eukaryota</taxon>
        <taxon>Metazoa</taxon>
        <taxon>Ecdysozoa</taxon>
        <taxon>Arthropoda</taxon>
        <taxon>Hexapoda</taxon>
        <taxon>Insecta</taxon>
        <taxon>Pterygota</taxon>
        <taxon>Neoptera</taxon>
        <taxon>Paraneoptera</taxon>
        <taxon>Hemiptera</taxon>
        <taxon>Heteroptera</taxon>
        <taxon>Panheteroptera</taxon>
        <taxon>Cimicomorpha</taxon>
        <taxon>Miridae</taxon>
        <taxon>Mirini</taxon>
        <taxon>Lygus</taxon>
    </lineage>
</organism>
<evidence type="ECO:0000256" key="1">
    <source>
        <dbReference type="ARBA" id="ARBA00022801"/>
    </source>
</evidence>
<protein>
    <submittedName>
        <fullName evidence="3">DNA damage-inducible protein 1</fullName>
    </submittedName>
</protein>
<dbReference type="CDD" id="cd00303">
    <property type="entry name" value="retropepsin_like"/>
    <property type="match status" value="1"/>
</dbReference>